<reference evidence="7 8" key="1">
    <citation type="submission" date="2018-02" db="EMBL/GenBank/DDBJ databases">
        <title>Comparative genomes isolates from brazilian mangrove.</title>
        <authorList>
            <person name="Araujo J.E."/>
            <person name="Taketani R.G."/>
            <person name="Silva M.C.P."/>
            <person name="Loureco M.V."/>
            <person name="Andreote F.D."/>
        </authorList>
    </citation>
    <scope>NUCLEOTIDE SEQUENCE [LARGE SCALE GENOMIC DNA]</scope>
    <source>
        <strain evidence="7 8">Hex-1 MGV</strain>
    </source>
</reference>
<feature type="domain" description="CusB-like beta-barrel" evidence="6">
    <location>
        <begin position="260"/>
        <end position="337"/>
    </location>
</feature>
<evidence type="ECO:0000313" key="7">
    <source>
        <dbReference type="EMBL" id="PQO34152.1"/>
    </source>
</evidence>
<dbReference type="InterPro" id="IPR006143">
    <property type="entry name" value="RND_pump_MFP"/>
</dbReference>
<dbReference type="GO" id="GO:0015562">
    <property type="term" value="F:efflux transmembrane transporter activity"/>
    <property type="evidence" value="ECO:0007669"/>
    <property type="project" value="TreeGrafter"/>
</dbReference>
<feature type="coiled-coil region" evidence="2">
    <location>
        <begin position="97"/>
        <end position="146"/>
    </location>
</feature>
<organism evidence="7 8">
    <name type="scientific">Blastopirellula marina</name>
    <dbReference type="NCBI Taxonomy" id="124"/>
    <lineage>
        <taxon>Bacteria</taxon>
        <taxon>Pseudomonadati</taxon>
        <taxon>Planctomycetota</taxon>
        <taxon>Planctomycetia</taxon>
        <taxon>Pirellulales</taxon>
        <taxon>Pirellulaceae</taxon>
        <taxon>Blastopirellula</taxon>
    </lineage>
</organism>
<comment type="caution">
    <text evidence="7">The sequence shown here is derived from an EMBL/GenBank/DDBJ whole genome shotgun (WGS) entry which is preliminary data.</text>
</comment>
<feature type="chain" id="PRO_5015499780" evidence="4">
    <location>
        <begin position="26"/>
        <end position="426"/>
    </location>
</feature>
<dbReference type="Proteomes" id="UP000238322">
    <property type="component" value="Unassembled WGS sequence"/>
</dbReference>
<dbReference type="Gene3D" id="2.40.50.100">
    <property type="match status" value="1"/>
</dbReference>
<dbReference type="SUPFAM" id="SSF111369">
    <property type="entry name" value="HlyD-like secretion proteins"/>
    <property type="match status" value="2"/>
</dbReference>
<feature type="region of interest" description="Disordered" evidence="3">
    <location>
        <begin position="402"/>
        <end position="426"/>
    </location>
</feature>
<accession>A0A2S8FPP6</accession>
<evidence type="ECO:0000256" key="4">
    <source>
        <dbReference type="SAM" id="SignalP"/>
    </source>
</evidence>
<keyword evidence="4" id="KW-0732">Signal</keyword>
<gene>
    <name evidence="7" type="ORF">C5Y83_11460</name>
</gene>
<dbReference type="Gene3D" id="2.40.420.20">
    <property type="match status" value="1"/>
</dbReference>
<dbReference type="InterPro" id="IPR059052">
    <property type="entry name" value="HH_YbhG-like"/>
</dbReference>
<dbReference type="AlphaFoldDB" id="A0A2S8FPP6"/>
<dbReference type="RefSeq" id="WP_105329882.1">
    <property type="nucleotide sequence ID" value="NZ_PUHY01000010.1"/>
</dbReference>
<feature type="compositionally biased region" description="Polar residues" evidence="3">
    <location>
        <begin position="416"/>
        <end position="426"/>
    </location>
</feature>
<dbReference type="PANTHER" id="PTHR30469">
    <property type="entry name" value="MULTIDRUG RESISTANCE PROTEIN MDTA"/>
    <property type="match status" value="1"/>
</dbReference>
<feature type="signal peptide" evidence="4">
    <location>
        <begin position="1"/>
        <end position="25"/>
    </location>
</feature>
<evidence type="ECO:0000256" key="2">
    <source>
        <dbReference type="SAM" id="Coils"/>
    </source>
</evidence>
<dbReference type="Gene3D" id="2.40.30.170">
    <property type="match status" value="1"/>
</dbReference>
<keyword evidence="2" id="KW-0175">Coiled coil</keyword>
<evidence type="ECO:0000259" key="5">
    <source>
        <dbReference type="Pfam" id="PF25881"/>
    </source>
</evidence>
<dbReference type="Pfam" id="PF25881">
    <property type="entry name" value="HH_YBHG"/>
    <property type="match status" value="1"/>
</dbReference>
<evidence type="ECO:0000259" key="6">
    <source>
        <dbReference type="Pfam" id="PF25954"/>
    </source>
</evidence>
<comment type="similarity">
    <text evidence="1">Belongs to the membrane fusion protein (MFP) (TC 8.A.1) family.</text>
</comment>
<dbReference type="GO" id="GO:1990281">
    <property type="term" value="C:efflux pump complex"/>
    <property type="evidence" value="ECO:0007669"/>
    <property type="project" value="TreeGrafter"/>
</dbReference>
<proteinExistence type="inferred from homology"/>
<dbReference type="PANTHER" id="PTHR30469:SF15">
    <property type="entry name" value="HLYD FAMILY OF SECRETION PROTEINS"/>
    <property type="match status" value="1"/>
</dbReference>
<dbReference type="InterPro" id="IPR058792">
    <property type="entry name" value="Beta-barrel_RND_2"/>
</dbReference>
<feature type="domain" description="YbhG-like alpha-helical hairpin" evidence="5">
    <location>
        <begin position="102"/>
        <end position="213"/>
    </location>
</feature>
<evidence type="ECO:0000313" key="8">
    <source>
        <dbReference type="Proteomes" id="UP000238322"/>
    </source>
</evidence>
<feature type="coiled-coil region" evidence="2">
    <location>
        <begin position="198"/>
        <end position="225"/>
    </location>
</feature>
<protein>
    <submittedName>
        <fullName evidence="7">Efflux RND transporter periplasmic adaptor subunit</fullName>
    </submittedName>
</protein>
<evidence type="ECO:0000256" key="1">
    <source>
        <dbReference type="ARBA" id="ARBA00009477"/>
    </source>
</evidence>
<dbReference type="NCBIfam" id="TIGR01730">
    <property type="entry name" value="RND_mfp"/>
    <property type="match status" value="1"/>
</dbReference>
<sequence>MNTTFPLHISTSLLLSLAIGSSLLAQGKAPPPAPVRTATVEQKEIATRKPFVGTVRPTQQAILGSAVDGRVIEFNYEEGDRVENGAAIAQLLTHTINLQWEAAKAELNVRKAELEEMENGTRPEEIEQMKARMLAAEARMRYLELRRKRAEDLYANQKVTSAEVRDEAVSAADAAKQAFLEAKAAYDLSVAGPRAEQIAQAKARVAMQQAIADELEDRIKKYTIRTRFDGYIVKKSTEVGAWASSGGPIAEVAHLDSVDVVANVPEQDIPYVQLGEEVTVEVFAYKGHPFSGKVFSINPSADVRARTFPVKIRIKNELVDGKPMLKSGMMGNVLLQAGQQKVAKLVPKDAIVLGGPAPMLYTVAKSADGLTAKPVTVQLGEADGGLIEVLGEIQPGDQVVTRGNERLRPGQPISIIPTTENQTAGS</sequence>
<dbReference type="EMBL" id="PUHY01000010">
    <property type="protein sequence ID" value="PQO34152.1"/>
    <property type="molecule type" value="Genomic_DNA"/>
</dbReference>
<dbReference type="Pfam" id="PF25954">
    <property type="entry name" value="Beta-barrel_RND_2"/>
    <property type="match status" value="1"/>
</dbReference>
<evidence type="ECO:0000256" key="3">
    <source>
        <dbReference type="SAM" id="MobiDB-lite"/>
    </source>
</evidence>
<dbReference type="OrthoDB" id="5318766at2"/>
<name>A0A2S8FPP6_9BACT</name>